<protein>
    <submittedName>
        <fullName evidence="1">Uncharacterized protein</fullName>
    </submittedName>
</protein>
<evidence type="ECO:0000313" key="2">
    <source>
        <dbReference type="Proteomes" id="UP000092504"/>
    </source>
</evidence>
<accession>A0A1B8P789</accession>
<dbReference type="Proteomes" id="UP000092504">
    <property type="component" value="Unassembled WGS sequence"/>
</dbReference>
<proteinExistence type="predicted"/>
<dbReference type="EMBL" id="MAJD01000001">
    <property type="protein sequence ID" value="OBX38156.1"/>
    <property type="molecule type" value="Genomic_DNA"/>
</dbReference>
<dbReference type="AlphaFoldDB" id="A0A1B8P789"/>
<sequence>MGDQEATHHIDGGQVTAIMPRMETQMPLISQSLRLAVRDQSDA</sequence>
<comment type="caution">
    <text evidence="1">The sequence shown here is derived from an EMBL/GenBank/DDBJ whole genome shotgun (WGS) entry which is preliminary data.</text>
</comment>
<organism evidence="1 2">
    <name type="scientific">Halomonas elongata</name>
    <dbReference type="NCBI Taxonomy" id="2746"/>
    <lineage>
        <taxon>Bacteria</taxon>
        <taxon>Pseudomonadati</taxon>
        <taxon>Pseudomonadota</taxon>
        <taxon>Gammaproteobacteria</taxon>
        <taxon>Oceanospirillales</taxon>
        <taxon>Halomonadaceae</taxon>
        <taxon>Halomonas</taxon>
    </lineage>
</organism>
<name>A0A1B8P789_HALEL</name>
<reference evidence="1 2" key="1">
    <citation type="submission" date="2016-06" db="EMBL/GenBank/DDBJ databases">
        <title>Genome sequence of halotolerant plant growth promoting strain of Halomonas elongata HEK1 isolated from salterns of Rann of Kutch, Gujarat, India.</title>
        <authorList>
            <person name="Gaba S."/>
            <person name="Singh R.N."/>
            <person name="Abrol S."/>
            <person name="Kaushik R."/>
            <person name="Saxena A.K."/>
        </authorList>
    </citation>
    <scope>NUCLEOTIDE SEQUENCE [LARGE SCALE GENOMIC DNA]</scope>
    <source>
        <strain evidence="1 2">HEK1</strain>
    </source>
</reference>
<gene>
    <name evidence="1" type="ORF">A8U91_02542</name>
</gene>
<evidence type="ECO:0000313" key="1">
    <source>
        <dbReference type="EMBL" id="OBX38156.1"/>
    </source>
</evidence>